<dbReference type="RefSeq" id="WP_343879545.1">
    <property type="nucleotide sequence ID" value="NZ_BAAAIJ010000036.1"/>
</dbReference>
<reference evidence="2" key="1">
    <citation type="journal article" date="2019" name="Int. J. Syst. Evol. Microbiol.">
        <title>The Global Catalogue of Microorganisms (GCM) 10K type strain sequencing project: providing services to taxonomists for standard genome sequencing and annotation.</title>
        <authorList>
            <consortium name="The Broad Institute Genomics Platform"/>
            <consortium name="The Broad Institute Genome Sequencing Center for Infectious Disease"/>
            <person name="Wu L."/>
            <person name="Ma J."/>
        </authorList>
    </citation>
    <scope>NUCLEOTIDE SEQUENCE [LARGE SCALE GENOMIC DNA]</scope>
    <source>
        <strain evidence="2">JCM 11496</strain>
    </source>
</reference>
<keyword evidence="2" id="KW-1185">Reference proteome</keyword>
<name>A0ABW4Q9U8_9MICC</name>
<dbReference type="Gene3D" id="3.40.50.300">
    <property type="entry name" value="P-loop containing nucleotide triphosphate hydrolases"/>
    <property type="match status" value="1"/>
</dbReference>
<dbReference type="EMBL" id="JBHUGA010000052">
    <property type="protein sequence ID" value="MFD1847472.1"/>
    <property type="molecule type" value="Genomic_DNA"/>
</dbReference>
<organism evidence="1 2">
    <name type="scientific">Arthrobacter flavus</name>
    <dbReference type="NCBI Taxonomy" id="95172"/>
    <lineage>
        <taxon>Bacteria</taxon>
        <taxon>Bacillati</taxon>
        <taxon>Actinomycetota</taxon>
        <taxon>Actinomycetes</taxon>
        <taxon>Micrococcales</taxon>
        <taxon>Micrococcaceae</taxon>
        <taxon>Arthrobacter</taxon>
    </lineage>
</organism>
<dbReference type="InterPro" id="IPR027417">
    <property type="entry name" value="P-loop_NTPase"/>
</dbReference>
<evidence type="ECO:0000313" key="2">
    <source>
        <dbReference type="Proteomes" id="UP001597307"/>
    </source>
</evidence>
<accession>A0ABW4Q9U8</accession>
<proteinExistence type="predicted"/>
<sequence length="294" mass="33018">MAPSGWGKTTAGTLLAESRSDLRLFDPEVVGYMLTHMLKDQTFTDFQDLPAWRALVPPTAVAIQHQTGKHLVAVQTVLRKDYWDEIKAKFEELDVQLIQVVSDADERTIRARVENDEVEASAKQWRLDHLERYASARSWLFEEANLVINTSNLDADEVAAQITNRVRAGLGQYVRYQATEPNERGKFPGIFGLANGLAQDGVLSPTDYAWWCNANDWCNATYLDPSSVDPSVYDRATNPEAQAWFKASAQHLIGKVKGYGSLLDRYGVGCEEIWSEDPGKILYQDELQIVVAPH</sequence>
<dbReference type="Pfam" id="PF13671">
    <property type="entry name" value="AAA_33"/>
    <property type="match status" value="1"/>
</dbReference>
<gene>
    <name evidence="1" type="ORF">ACFSFX_12805</name>
</gene>
<dbReference type="Proteomes" id="UP001597307">
    <property type="component" value="Unassembled WGS sequence"/>
</dbReference>
<dbReference type="SUPFAM" id="SSF52540">
    <property type="entry name" value="P-loop containing nucleoside triphosphate hydrolases"/>
    <property type="match status" value="1"/>
</dbReference>
<evidence type="ECO:0000313" key="1">
    <source>
        <dbReference type="EMBL" id="MFD1847472.1"/>
    </source>
</evidence>
<comment type="caution">
    <text evidence="1">The sequence shown here is derived from an EMBL/GenBank/DDBJ whole genome shotgun (WGS) entry which is preliminary data.</text>
</comment>
<protein>
    <submittedName>
        <fullName evidence="1">AAA family ATPase</fullName>
    </submittedName>
</protein>